<feature type="compositionally biased region" description="Basic and acidic residues" evidence="1">
    <location>
        <begin position="443"/>
        <end position="460"/>
    </location>
</feature>
<dbReference type="EMBL" id="CP022521">
    <property type="protein sequence ID" value="ASO20938.1"/>
    <property type="molecule type" value="Genomic_DNA"/>
</dbReference>
<evidence type="ECO:0000313" key="3">
    <source>
        <dbReference type="Proteomes" id="UP000204221"/>
    </source>
</evidence>
<dbReference type="AlphaFoldDB" id="A0A221W508"/>
<dbReference type="RefSeq" id="WP_093944521.1">
    <property type="nucleotide sequence ID" value="NZ_CP022521.1"/>
</dbReference>
<name>A0A221W508_9PSEU</name>
<sequence>MGSHVGQRAVVLGGSMAGLLVARVLAESYAEVLVVDRDELGGSGYRRGVPHGRHAHGLVARGQQILEAQFPGLTQELGEAGVRPGDFSGDIRWYFEGLRLAPAHSGLVAVPATRPVLEHHVRERVRAIPEVTFVDRTEVLGLAYDADRRRVTGARVQRIDAGTAEVLSADLVVACTGRGGRAEGWLAELGYPRPSQERIKIDLSYTTRHYRIDVDPFGTDQAIIPAATPAHPRGAFFYRLPGDDGRLELSLTGILGDHAPTDPDGFLAYVKSLPVPEIYEAVRRAEPIDDPVRFRFPASVRRRFDLLPSAPDGFVVLGDAVCSFNPVYAQGMTVAALQALVLRRHLAEGREPRPLDFFRDASQVIDSPWDFAAVADLGYAGVEGRRTAKTRFVNSYVTRLRAAAVGDSALSTAFFRVAGLIDEPAALMRPRNLIRVLRGPRRGTAEKSTPRPLDAARREP</sequence>
<reference evidence="2 3" key="1">
    <citation type="submission" date="2017-07" db="EMBL/GenBank/DDBJ databases">
        <title>Complete genome sequence of Actinoalloteichus hoggarensis DSM 45943, type strain of Actinoalloteichus hoggarensis.</title>
        <authorList>
            <person name="Ruckert C."/>
            <person name="Nouioui I."/>
            <person name="Willmese J."/>
            <person name="van Wezel G."/>
            <person name="Klenk H.-P."/>
            <person name="Kalinowski J."/>
            <person name="Zotchev S.B."/>
        </authorList>
    </citation>
    <scope>NUCLEOTIDE SEQUENCE [LARGE SCALE GENOMIC DNA]</scope>
    <source>
        <strain evidence="2 3">DSM 45943</strain>
    </source>
</reference>
<protein>
    <submittedName>
        <fullName evidence="2">Putative epoxidase LasC</fullName>
        <ecNumber evidence="2">1.14.13.-</ecNumber>
    </submittedName>
</protein>
<accession>A0A221W508</accession>
<evidence type="ECO:0000313" key="2">
    <source>
        <dbReference type="EMBL" id="ASO20938.1"/>
    </source>
</evidence>
<dbReference type="PANTHER" id="PTHR43422:SF3">
    <property type="entry name" value="THIAMINE THIAZOLE SYNTHASE"/>
    <property type="match status" value="1"/>
</dbReference>
<proteinExistence type="predicted"/>
<dbReference type="OrthoDB" id="9790035at2"/>
<dbReference type="Pfam" id="PF01494">
    <property type="entry name" value="FAD_binding_3"/>
    <property type="match status" value="1"/>
</dbReference>
<dbReference type="KEGG" id="ahg:AHOG_16560"/>
<gene>
    <name evidence="2" type="ORF">AHOG_16560</name>
</gene>
<feature type="region of interest" description="Disordered" evidence="1">
    <location>
        <begin position="438"/>
        <end position="460"/>
    </location>
</feature>
<evidence type="ECO:0000256" key="1">
    <source>
        <dbReference type="SAM" id="MobiDB-lite"/>
    </source>
</evidence>
<keyword evidence="2" id="KW-0560">Oxidoreductase</keyword>
<dbReference type="SUPFAM" id="SSF51905">
    <property type="entry name" value="FAD/NAD(P)-binding domain"/>
    <property type="match status" value="1"/>
</dbReference>
<dbReference type="PANTHER" id="PTHR43422">
    <property type="entry name" value="THIAMINE THIAZOLE SYNTHASE"/>
    <property type="match status" value="1"/>
</dbReference>
<dbReference type="GO" id="GO:0016491">
    <property type="term" value="F:oxidoreductase activity"/>
    <property type="evidence" value="ECO:0007669"/>
    <property type="project" value="UniProtKB-KW"/>
</dbReference>
<dbReference type="InterPro" id="IPR002938">
    <property type="entry name" value="FAD-bd"/>
</dbReference>
<dbReference type="Gene3D" id="3.50.50.60">
    <property type="entry name" value="FAD/NAD(P)-binding domain"/>
    <property type="match status" value="1"/>
</dbReference>
<dbReference type="Proteomes" id="UP000204221">
    <property type="component" value="Chromosome"/>
</dbReference>
<dbReference type="GO" id="GO:0071949">
    <property type="term" value="F:FAD binding"/>
    <property type="evidence" value="ECO:0007669"/>
    <property type="project" value="InterPro"/>
</dbReference>
<dbReference type="InterPro" id="IPR036188">
    <property type="entry name" value="FAD/NAD-bd_sf"/>
</dbReference>
<keyword evidence="3" id="KW-1185">Reference proteome</keyword>
<organism evidence="2 3">
    <name type="scientific">Actinoalloteichus hoggarensis</name>
    <dbReference type="NCBI Taxonomy" id="1470176"/>
    <lineage>
        <taxon>Bacteria</taxon>
        <taxon>Bacillati</taxon>
        <taxon>Actinomycetota</taxon>
        <taxon>Actinomycetes</taxon>
        <taxon>Pseudonocardiales</taxon>
        <taxon>Pseudonocardiaceae</taxon>
        <taxon>Actinoalloteichus</taxon>
    </lineage>
</organism>
<dbReference type="EC" id="1.14.13.-" evidence="2"/>